<comment type="caution">
    <text evidence="1">The sequence shown here is derived from an EMBL/GenBank/DDBJ whole genome shotgun (WGS) entry which is preliminary data.</text>
</comment>
<dbReference type="InterPro" id="IPR012334">
    <property type="entry name" value="Pectin_lyas_fold"/>
</dbReference>
<name>A0ABP7WWG9_9ACTN</name>
<dbReference type="Gene3D" id="2.160.20.10">
    <property type="entry name" value="Single-stranded right-handed beta-helix, Pectin lyase-like"/>
    <property type="match status" value="1"/>
</dbReference>
<dbReference type="SUPFAM" id="SSF51126">
    <property type="entry name" value="Pectin lyase-like"/>
    <property type="match status" value="1"/>
</dbReference>
<reference evidence="2" key="1">
    <citation type="journal article" date="2019" name="Int. J. Syst. Evol. Microbiol.">
        <title>The Global Catalogue of Microorganisms (GCM) 10K type strain sequencing project: providing services to taxonomists for standard genome sequencing and annotation.</title>
        <authorList>
            <consortium name="The Broad Institute Genomics Platform"/>
            <consortium name="The Broad Institute Genome Sequencing Center for Infectious Disease"/>
            <person name="Wu L."/>
            <person name="Ma J."/>
        </authorList>
    </citation>
    <scope>NUCLEOTIDE SEQUENCE [LARGE SCALE GENOMIC DNA]</scope>
    <source>
        <strain evidence="2">JCM 16702</strain>
    </source>
</reference>
<dbReference type="RefSeq" id="WP_344956913.1">
    <property type="nucleotide sequence ID" value="NZ_BAAAZG010000058.1"/>
</dbReference>
<evidence type="ECO:0008006" key="3">
    <source>
        <dbReference type="Google" id="ProtNLM"/>
    </source>
</evidence>
<proteinExistence type="predicted"/>
<dbReference type="InterPro" id="IPR011050">
    <property type="entry name" value="Pectin_lyase_fold/virulence"/>
</dbReference>
<dbReference type="EMBL" id="BAAAZG010000058">
    <property type="protein sequence ID" value="GAA4098655.1"/>
    <property type="molecule type" value="Genomic_DNA"/>
</dbReference>
<evidence type="ECO:0000313" key="2">
    <source>
        <dbReference type="Proteomes" id="UP001500683"/>
    </source>
</evidence>
<evidence type="ECO:0000313" key="1">
    <source>
        <dbReference type="EMBL" id="GAA4098655.1"/>
    </source>
</evidence>
<protein>
    <recommendedName>
        <fullName evidence="3">Right-handed parallel beta-helix repeat-containing protein</fullName>
    </recommendedName>
</protein>
<organism evidence="1 2">
    <name type="scientific">Actinomadura miaoliensis</name>
    <dbReference type="NCBI Taxonomy" id="430685"/>
    <lineage>
        <taxon>Bacteria</taxon>
        <taxon>Bacillati</taxon>
        <taxon>Actinomycetota</taxon>
        <taxon>Actinomycetes</taxon>
        <taxon>Streptosporangiales</taxon>
        <taxon>Thermomonosporaceae</taxon>
        <taxon>Actinomadura</taxon>
    </lineage>
</organism>
<accession>A0ABP7WWG9</accession>
<keyword evidence="2" id="KW-1185">Reference proteome</keyword>
<gene>
    <name evidence="1" type="ORF">GCM10022214_74050</name>
</gene>
<sequence length="367" mass="38718">MAAVPAVQVYGVPLDGFGGADDDARLKAAMAYAAAQTRPPAIVLANRAHTFDGGPYPYYDGFRLVGSLGTIEREFASTGPQCVATVGGRALFSVPAGGVKNMFVTGVQFRAASGGVHFQTPVTDFAGGPVVQDADFRGLAWVGFRTVMHARHVRCGIERVYINNGTDTQLKLAGSDNYYFVEGKSFMSAHDLTASMFYIWFPHMSRTQVGPLYLTPEVATGVRVDGSYGNLVFTGTLFDCTGRNASTACQGAAVLITGGKGMVFRDCWFFNNAVNPAATGRSPADRGQVFIRGSAGEILFDGCQFNGGAAQTLHTPSGTPAVYAAAGVTRIKVANPLAPNNGTKLLQHQSAGIISKYGADDWTLKVA</sequence>
<dbReference type="Proteomes" id="UP001500683">
    <property type="component" value="Unassembled WGS sequence"/>
</dbReference>